<dbReference type="PANTHER" id="PTHR13068">
    <property type="entry name" value="CGI-12 PROTEIN-RELATED"/>
    <property type="match status" value="1"/>
</dbReference>
<dbReference type="Pfam" id="PF02536">
    <property type="entry name" value="mTERF"/>
    <property type="match status" value="1"/>
</dbReference>
<dbReference type="InterPro" id="IPR003690">
    <property type="entry name" value="MTERF"/>
</dbReference>
<gene>
    <name evidence="1" type="ORF">ISN45_Aa08g029400</name>
</gene>
<evidence type="ECO:0000313" key="2">
    <source>
        <dbReference type="Proteomes" id="UP000694240"/>
    </source>
</evidence>
<comment type="caution">
    <text evidence="1">The sequence shown here is derived from an EMBL/GenBank/DDBJ whole genome shotgun (WGS) entry which is preliminary data.</text>
</comment>
<dbReference type="Proteomes" id="UP000694240">
    <property type="component" value="Chromosome 13"/>
</dbReference>
<reference evidence="1 2" key="1">
    <citation type="submission" date="2020-12" db="EMBL/GenBank/DDBJ databases">
        <title>Concerted genomic and epigenomic changes stabilize Arabidopsis allopolyploids.</title>
        <authorList>
            <person name="Chen Z."/>
        </authorList>
    </citation>
    <scope>NUCLEOTIDE SEQUENCE [LARGE SCALE GENOMIC DNA]</scope>
    <source>
        <strain evidence="1">Allo738</strain>
        <tissue evidence="1">Leaf</tissue>
    </source>
</reference>
<name>A0A8T1XMU6_9BRAS</name>
<dbReference type="EMBL" id="JAEFBK010000013">
    <property type="protein sequence ID" value="KAG7535512.1"/>
    <property type="molecule type" value="Genomic_DNA"/>
</dbReference>
<protein>
    <submittedName>
        <fullName evidence="1">Transcription termination factor mitochondrial/chloroplastic</fullName>
    </submittedName>
</protein>
<dbReference type="FunFam" id="1.25.70.10:FF:000001">
    <property type="entry name" value="Mitochondrial transcription termination factor-like"/>
    <property type="match status" value="1"/>
</dbReference>
<accession>A0A8T1XMU6</accession>
<organism evidence="1 2">
    <name type="scientific">Arabidopsis thaliana x Arabidopsis arenosa</name>
    <dbReference type="NCBI Taxonomy" id="1240361"/>
    <lineage>
        <taxon>Eukaryota</taxon>
        <taxon>Viridiplantae</taxon>
        <taxon>Streptophyta</taxon>
        <taxon>Embryophyta</taxon>
        <taxon>Tracheophyta</taxon>
        <taxon>Spermatophyta</taxon>
        <taxon>Magnoliopsida</taxon>
        <taxon>eudicotyledons</taxon>
        <taxon>Gunneridae</taxon>
        <taxon>Pentapetalae</taxon>
        <taxon>rosids</taxon>
        <taxon>malvids</taxon>
        <taxon>Brassicales</taxon>
        <taxon>Brassicaceae</taxon>
        <taxon>Camelineae</taxon>
        <taxon>Arabidopsis</taxon>
    </lineage>
</organism>
<dbReference type="AlphaFoldDB" id="A0A8T1XMU6"/>
<sequence length="402" mass="46377">MQFLASLVSNSRNFRRRWNQALSWHHFSSNAREAPVSNAVFIEFLRDNGFQKPQAMAIAMRYPNLKSLEQPRSVIQMLKSYSFSDTQIQKLFRVHPQMMFYNVEKNLEPKLRFFEELGFSGSDLGKFVSQHSSFIGVSLVRKIIPTVEILKSIVAPKHEHLTVILSRCGWLLGTDPNLFLLPNISYLKTCGIVGSQLASLLRRQPRIFNVPEEKLRGYVSRALELGFNLNSRMLVHAVLSLSSLSEKTFDRKFKLFVANGFSEDEITDIIRRSPGLIRCAEDKLTLGFEFYMKRMGIEREALVKRPCVLMYNLEKRVIPRLKVLQILREKGLLLKEEKKKKKKNIFDIVEMTEKAFLEKYVVRFGDEIAEELLVAYKGHLLNNDDDADSSCSSHEDCSLITD</sequence>
<dbReference type="SMART" id="SM00733">
    <property type="entry name" value="Mterf"/>
    <property type="match status" value="7"/>
</dbReference>
<dbReference type="PANTHER" id="PTHR13068:SF173">
    <property type="entry name" value="EMB|CAB62602.1"/>
    <property type="match status" value="1"/>
</dbReference>
<keyword evidence="2" id="KW-1185">Reference proteome</keyword>
<evidence type="ECO:0000313" key="1">
    <source>
        <dbReference type="EMBL" id="KAG7535512.1"/>
    </source>
</evidence>
<proteinExistence type="predicted"/>
<dbReference type="GO" id="GO:0003676">
    <property type="term" value="F:nucleic acid binding"/>
    <property type="evidence" value="ECO:0007669"/>
    <property type="project" value="InterPro"/>
</dbReference>